<comment type="caution">
    <text evidence="2">The sequence shown here is derived from an EMBL/GenBank/DDBJ whole genome shotgun (WGS) entry which is preliminary data.</text>
</comment>
<keyword evidence="3" id="KW-1185">Reference proteome</keyword>
<dbReference type="Pfam" id="PF00565">
    <property type="entry name" value="SNase"/>
    <property type="match status" value="1"/>
</dbReference>
<proteinExistence type="predicted"/>
<evidence type="ECO:0000313" key="3">
    <source>
        <dbReference type="Proteomes" id="UP000601041"/>
    </source>
</evidence>
<organism evidence="2 3">
    <name type="scientific">Pseudorhizobium halotolerans</name>
    <dbReference type="NCBI Taxonomy" id="1233081"/>
    <lineage>
        <taxon>Bacteria</taxon>
        <taxon>Pseudomonadati</taxon>
        <taxon>Pseudomonadota</taxon>
        <taxon>Alphaproteobacteria</taxon>
        <taxon>Hyphomicrobiales</taxon>
        <taxon>Rhizobiaceae</taxon>
        <taxon>Rhizobium/Agrobacterium group</taxon>
        <taxon>Pseudorhizobium</taxon>
    </lineage>
</organism>
<gene>
    <name evidence="2" type="ORF">RHAB21_03444</name>
</gene>
<dbReference type="InterPro" id="IPR035437">
    <property type="entry name" value="SNase_OB-fold_sf"/>
</dbReference>
<dbReference type="SMART" id="SM00318">
    <property type="entry name" value="SNc"/>
    <property type="match status" value="1"/>
</dbReference>
<dbReference type="InterPro" id="IPR016071">
    <property type="entry name" value="Staphylococal_nuclease_OB-fold"/>
</dbReference>
<dbReference type="EMBL" id="CABFWE030000007">
    <property type="protein sequence ID" value="CAD7044447.1"/>
    <property type="molecule type" value="Genomic_DNA"/>
</dbReference>
<feature type="domain" description="TNase-like" evidence="1">
    <location>
        <begin position="13"/>
        <end position="109"/>
    </location>
</feature>
<reference evidence="2 3" key="1">
    <citation type="submission" date="2020-11" db="EMBL/GenBank/DDBJ databases">
        <authorList>
            <person name="Lassalle F."/>
        </authorList>
    </citation>
    <scope>NUCLEOTIDE SEQUENCE [LARGE SCALE GENOMIC DNA]</scope>
    <source>
        <strain evidence="2 3">AB21</strain>
    </source>
</reference>
<dbReference type="RefSeq" id="WP_142588626.1">
    <property type="nucleotide sequence ID" value="NZ_CABFWE030000007.1"/>
</dbReference>
<dbReference type="SUPFAM" id="SSF50199">
    <property type="entry name" value="Staphylococcal nuclease"/>
    <property type="match status" value="1"/>
</dbReference>
<evidence type="ECO:0000313" key="2">
    <source>
        <dbReference type="EMBL" id="CAD7044447.1"/>
    </source>
</evidence>
<name>A0ABN7JVH3_9HYPH</name>
<dbReference type="Gene3D" id="2.40.50.90">
    <property type="match status" value="1"/>
</dbReference>
<dbReference type="PROSITE" id="PS50830">
    <property type="entry name" value="TNASE_3"/>
    <property type="match status" value="1"/>
</dbReference>
<dbReference type="Proteomes" id="UP000601041">
    <property type="component" value="Unassembled WGS sequence"/>
</dbReference>
<evidence type="ECO:0000259" key="1">
    <source>
        <dbReference type="PROSITE" id="PS50830"/>
    </source>
</evidence>
<sequence length="121" mass="13661">MISALIVCATLSVVDGDTIKCDGQNMRLLGEGVVNVRGVDTPEIGRGAKCQNERKMAQLAKFRLQEMIEGKKLRIEAKGKDRYGRPLVNVYLPNGREVGKELIREGFAREWRKGNKIDWCR</sequence>
<accession>A0ABN7JVH3</accession>
<protein>
    <submittedName>
        <fullName evidence="2">Nuclease</fullName>
    </submittedName>
</protein>